<evidence type="ECO:0000256" key="12">
    <source>
        <dbReference type="ARBA" id="ARBA00022777"/>
    </source>
</evidence>
<keyword evidence="15" id="KW-1133">Transmembrane helix</keyword>
<dbReference type="Proteomes" id="UP000000557">
    <property type="component" value="Chromosome"/>
</dbReference>
<accession>Q7NL87</accession>
<dbReference type="AlphaFoldDB" id="Q7NL87"/>
<dbReference type="SUPFAM" id="SSF55874">
    <property type="entry name" value="ATPase domain of HSP90 chaperone/DNA topoisomerase II/histidine kinase"/>
    <property type="match status" value="1"/>
</dbReference>
<evidence type="ECO:0000256" key="11">
    <source>
        <dbReference type="ARBA" id="ARBA00022741"/>
    </source>
</evidence>
<evidence type="ECO:0000256" key="16">
    <source>
        <dbReference type="ARBA" id="ARBA00023004"/>
    </source>
</evidence>
<dbReference type="Pfam" id="PF08447">
    <property type="entry name" value="PAS_3"/>
    <property type="match status" value="1"/>
</dbReference>
<dbReference type="GO" id="GO:0019826">
    <property type="term" value="F:oxygen sensor activity"/>
    <property type="evidence" value="ECO:0007669"/>
    <property type="project" value="UniProtKB-ARBA"/>
</dbReference>
<keyword evidence="6" id="KW-0963">Cytoplasm</keyword>
<dbReference type="InterPro" id="IPR001610">
    <property type="entry name" value="PAC"/>
</dbReference>
<dbReference type="CDD" id="cd00130">
    <property type="entry name" value="PAS"/>
    <property type="match status" value="2"/>
</dbReference>
<evidence type="ECO:0000256" key="8">
    <source>
        <dbReference type="ARBA" id="ARBA00022679"/>
    </source>
</evidence>
<dbReference type="SUPFAM" id="SSF55781">
    <property type="entry name" value="GAF domain-like"/>
    <property type="match status" value="1"/>
</dbReference>
<dbReference type="HOGENOM" id="CLU_000445_114_15_3"/>
<feature type="domain" description="PAS" evidence="21">
    <location>
        <begin position="159"/>
        <end position="215"/>
    </location>
</feature>
<dbReference type="KEGG" id="gvi:glr1239"/>
<dbReference type="Gene3D" id="3.30.565.10">
    <property type="entry name" value="Histidine kinase-like ATPase, C-terminal domain"/>
    <property type="match status" value="1"/>
</dbReference>
<gene>
    <name evidence="23" type="ordered locus">glr1239</name>
</gene>
<dbReference type="PROSITE" id="PS50109">
    <property type="entry name" value="HIS_KIN"/>
    <property type="match status" value="1"/>
</dbReference>
<keyword evidence="12 23" id="KW-0418">Kinase</keyword>
<dbReference type="GO" id="GO:0005524">
    <property type="term" value="F:ATP binding"/>
    <property type="evidence" value="ECO:0007669"/>
    <property type="project" value="UniProtKB-KW"/>
</dbReference>
<dbReference type="GO" id="GO:0046872">
    <property type="term" value="F:metal ion binding"/>
    <property type="evidence" value="ECO:0007669"/>
    <property type="project" value="UniProtKB-KW"/>
</dbReference>
<dbReference type="GO" id="GO:0005886">
    <property type="term" value="C:plasma membrane"/>
    <property type="evidence" value="ECO:0007669"/>
    <property type="project" value="UniProtKB-SubCell"/>
</dbReference>
<dbReference type="Pfam" id="PF13185">
    <property type="entry name" value="GAF_2"/>
    <property type="match status" value="1"/>
</dbReference>
<dbReference type="InParanoid" id="Q7NL87"/>
<dbReference type="STRING" id="251221.gene:10758720"/>
<organism evidence="23 24">
    <name type="scientific">Gloeobacter violaceus (strain ATCC 29082 / PCC 7421)</name>
    <dbReference type="NCBI Taxonomy" id="251221"/>
    <lineage>
        <taxon>Bacteria</taxon>
        <taxon>Bacillati</taxon>
        <taxon>Cyanobacteriota</taxon>
        <taxon>Cyanophyceae</taxon>
        <taxon>Gloeobacterales</taxon>
        <taxon>Gloeobacteraceae</taxon>
        <taxon>Gloeobacter</taxon>
    </lineage>
</organism>
<dbReference type="InterPro" id="IPR003661">
    <property type="entry name" value="HisK_dim/P_dom"/>
</dbReference>
<evidence type="ECO:0000256" key="3">
    <source>
        <dbReference type="ARBA" id="ARBA00004236"/>
    </source>
</evidence>
<keyword evidence="10" id="KW-0479">Metal-binding</keyword>
<evidence type="ECO:0000259" key="21">
    <source>
        <dbReference type="PROSITE" id="PS50112"/>
    </source>
</evidence>
<evidence type="ECO:0000259" key="22">
    <source>
        <dbReference type="PROSITE" id="PS50113"/>
    </source>
</evidence>
<feature type="domain" description="PAC" evidence="22">
    <location>
        <begin position="232"/>
        <end position="284"/>
    </location>
</feature>
<dbReference type="GO" id="GO:0070025">
    <property type="term" value="F:carbon monoxide binding"/>
    <property type="evidence" value="ECO:0007669"/>
    <property type="project" value="UniProtKB-ARBA"/>
</dbReference>
<dbReference type="PhylomeDB" id="Q7NL87"/>
<evidence type="ECO:0000256" key="13">
    <source>
        <dbReference type="ARBA" id="ARBA00022840"/>
    </source>
</evidence>
<comment type="subcellular location">
    <subcellularLocation>
        <location evidence="3">Cell membrane</location>
    </subcellularLocation>
</comment>
<evidence type="ECO:0000256" key="19">
    <source>
        <dbReference type="SAM" id="Coils"/>
    </source>
</evidence>
<keyword evidence="5" id="KW-1003">Cell membrane</keyword>
<dbReference type="Pfam" id="PF00989">
    <property type="entry name" value="PAS"/>
    <property type="match status" value="1"/>
</dbReference>
<keyword evidence="7" id="KW-0597">Phosphoprotein</keyword>
<dbReference type="InterPro" id="IPR029016">
    <property type="entry name" value="GAF-like_dom_sf"/>
</dbReference>
<dbReference type="Pfam" id="PF00512">
    <property type="entry name" value="HisKA"/>
    <property type="match status" value="1"/>
</dbReference>
<feature type="domain" description="PAS" evidence="21">
    <location>
        <begin position="21"/>
        <end position="91"/>
    </location>
</feature>
<dbReference type="PRINTS" id="PR00344">
    <property type="entry name" value="BCTRLSENSOR"/>
</dbReference>
<keyword evidence="9" id="KW-0812">Transmembrane</keyword>
<dbReference type="FunFam" id="3.30.450.20:FF:000231">
    <property type="entry name" value="PAS domain-containing sensor histidine kinase"/>
    <property type="match status" value="1"/>
</dbReference>
<dbReference type="GO" id="GO:0070026">
    <property type="term" value="F:nitric oxide binding"/>
    <property type="evidence" value="ECO:0007669"/>
    <property type="project" value="UniProtKB-ARBA"/>
</dbReference>
<keyword evidence="8" id="KW-0808">Transferase</keyword>
<dbReference type="InterPro" id="IPR005467">
    <property type="entry name" value="His_kinase_dom"/>
</dbReference>
<dbReference type="FunFam" id="3.30.450.20:FF:000099">
    <property type="entry name" value="Sensory box sensor histidine kinase"/>
    <property type="match status" value="1"/>
</dbReference>
<protein>
    <recommendedName>
        <fullName evidence="4">histidine kinase</fullName>
        <ecNumber evidence="4">2.7.13.3</ecNumber>
    </recommendedName>
</protein>
<dbReference type="PROSITE" id="PS50113">
    <property type="entry name" value="PAC"/>
    <property type="match status" value="1"/>
</dbReference>
<dbReference type="InterPro" id="IPR000014">
    <property type="entry name" value="PAS"/>
</dbReference>
<dbReference type="SMART" id="SM00086">
    <property type="entry name" value="PAC"/>
    <property type="match status" value="2"/>
</dbReference>
<feature type="domain" description="Histidine kinase" evidence="20">
    <location>
        <begin position="491"/>
        <end position="708"/>
    </location>
</feature>
<dbReference type="GO" id="GO:0070483">
    <property type="term" value="P:detection of hypoxia"/>
    <property type="evidence" value="ECO:0007669"/>
    <property type="project" value="UniProtKB-ARBA"/>
</dbReference>
<dbReference type="SMART" id="SM00388">
    <property type="entry name" value="HisKA"/>
    <property type="match status" value="1"/>
</dbReference>
<keyword evidence="14" id="KW-0460">Magnesium</keyword>
<dbReference type="NCBIfam" id="TIGR00229">
    <property type="entry name" value="sensory_box"/>
    <property type="match status" value="2"/>
</dbReference>
<keyword evidence="16" id="KW-0408">Iron</keyword>
<dbReference type="FunFam" id="3.30.450.40:FF:000052">
    <property type="entry name" value="Oxygen sensor histidine kinase response regulator DevS/DosS"/>
    <property type="match status" value="1"/>
</dbReference>
<dbReference type="SMART" id="SM00065">
    <property type="entry name" value="GAF"/>
    <property type="match status" value="1"/>
</dbReference>
<comment type="cofactor">
    <cofactor evidence="2">
        <name>Mg(2+)</name>
        <dbReference type="ChEBI" id="CHEBI:18420"/>
    </cofactor>
</comment>
<evidence type="ECO:0000313" key="24">
    <source>
        <dbReference type="Proteomes" id="UP000000557"/>
    </source>
</evidence>
<keyword evidence="24" id="KW-1185">Reference proteome</keyword>
<dbReference type="SUPFAM" id="SSF55785">
    <property type="entry name" value="PYP-like sensor domain (PAS domain)"/>
    <property type="match status" value="2"/>
</dbReference>
<dbReference type="FunFam" id="3.30.565.10:FF:000023">
    <property type="entry name" value="PAS domain-containing sensor histidine kinase"/>
    <property type="match status" value="1"/>
</dbReference>
<dbReference type="FunFam" id="1.10.287.130:FF:000004">
    <property type="entry name" value="Ethylene receptor 1"/>
    <property type="match status" value="1"/>
</dbReference>
<evidence type="ECO:0000256" key="2">
    <source>
        <dbReference type="ARBA" id="ARBA00001946"/>
    </source>
</evidence>
<dbReference type="PANTHER" id="PTHR43547">
    <property type="entry name" value="TWO-COMPONENT HISTIDINE KINASE"/>
    <property type="match status" value="1"/>
</dbReference>
<dbReference type="Gene3D" id="1.10.287.130">
    <property type="match status" value="1"/>
</dbReference>
<keyword evidence="19" id="KW-0175">Coiled coil</keyword>
<dbReference type="GO" id="GO:0000155">
    <property type="term" value="F:phosphorelay sensor kinase activity"/>
    <property type="evidence" value="ECO:0000318"/>
    <property type="project" value="GO_Central"/>
</dbReference>
<dbReference type="Gene3D" id="3.30.450.20">
    <property type="entry name" value="PAS domain"/>
    <property type="match status" value="2"/>
</dbReference>
<dbReference type="SMART" id="SM00387">
    <property type="entry name" value="HATPase_c"/>
    <property type="match status" value="1"/>
</dbReference>
<reference evidence="23 24" key="2">
    <citation type="journal article" date="2003" name="DNA Res.">
        <title>Complete genome structure of Gloeobacter violaceus PCC 7421, a cyanobacterium that lacks thylakoids (supplement).</title>
        <authorList>
            <person name="Nakamura Y."/>
            <person name="Kaneko T."/>
            <person name="Sato S."/>
            <person name="Mimuro M."/>
            <person name="Miyashita H."/>
            <person name="Tsuchiya T."/>
            <person name="Sasamoto S."/>
            <person name="Watanabe A."/>
            <person name="Kawashima K."/>
            <person name="Kishida Y."/>
            <person name="Kiyokawa C."/>
            <person name="Kohara M."/>
            <person name="Matsumoto M."/>
            <person name="Matsuno A."/>
            <person name="Nakazaki N."/>
            <person name="Shimpo S."/>
            <person name="Takeuchi C."/>
            <person name="Yamada M."/>
            <person name="Tabata S."/>
        </authorList>
    </citation>
    <scope>NUCLEOTIDE SEQUENCE [LARGE SCALE GENOMIC DNA]</scope>
    <source>
        <strain evidence="24">ATCC 29082 / PCC 7421</strain>
    </source>
</reference>
<dbReference type="EC" id="2.7.13.3" evidence="4"/>
<dbReference type="InterPro" id="IPR003018">
    <property type="entry name" value="GAF"/>
</dbReference>
<feature type="coiled-coil region" evidence="19">
    <location>
        <begin position="464"/>
        <end position="491"/>
    </location>
</feature>
<dbReference type="EnsemblBacteria" id="BAC89180">
    <property type="protein sequence ID" value="BAC89180"/>
    <property type="gene ID" value="BAC89180"/>
</dbReference>
<dbReference type="InterPro" id="IPR004358">
    <property type="entry name" value="Sig_transdc_His_kin-like_C"/>
</dbReference>
<dbReference type="InterPro" id="IPR000700">
    <property type="entry name" value="PAS-assoc_C"/>
</dbReference>
<dbReference type="InterPro" id="IPR036890">
    <property type="entry name" value="HATPase_C_sf"/>
</dbReference>
<keyword evidence="11" id="KW-0547">Nucleotide-binding</keyword>
<evidence type="ECO:0000256" key="14">
    <source>
        <dbReference type="ARBA" id="ARBA00022842"/>
    </source>
</evidence>
<dbReference type="Gene3D" id="3.30.450.40">
    <property type="match status" value="1"/>
</dbReference>
<dbReference type="InterPro" id="IPR036097">
    <property type="entry name" value="HisK_dim/P_sf"/>
</dbReference>
<dbReference type="InterPro" id="IPR035965">
    <property type="entry name" value="PAS-like_dom_sf"/>
</dbReference>
<evidence type="ECO:0000256" key="17">
    <source>
        <dbReference type="ARBA" id="ARBA00023012"/>
    </source>
</evidence>
<dbReference type="CDD" id="cd00082">
    <property type="entry name" value="HisKA"/>
    <property type="match status" value="1"/>
</dbReference>
<dbReference type="InterPro" id="IPR013767">
    <property type="entry name" value="PAS_fold"/>
</dbReference>
<dbReference type="PANTHER" id="PTHR43547:SF2">
    <property type="entry name" value="HYBRID SIGNAL TRANSDUCTION HISTIDINE KINASE C"/>
    <property type="match status" value="1"/>
</dbReference>
<name>Q7NL87_GLOVI</name>
<dbReference type="PROSITE" id="PS50112">
    <property type="entry name" value="PAS"/>
    <property type="match status" value="2"/>
</dbReference>
<dbReference type="Pfam" id="PF02518">
    <property type="entry name" value="HATPase_c"/>
    <property type="match status" value="1"/>
</dbReference>
<comment type="catalytic activity">
    <reaction evidence="1">
        <text>ATP + protein L-histidine = ADP + protein N-phospho-L-histidine.</text>
        <dbReference type="EC" id="2.7.13.3"/>
    </reaction>
</comment>
<evidence type="ECO:0000256" key="15">
    <source>
        <dbReference type="ARBA" id="ARBA00022989"/>
    </source>
</evidence>
<dbReference type="RefSeq" id="WP_011141239.1">
    <property type="nucleotide sequence ID" value="NC_005125.1"/>
</dbReference>
<dbReference type="CDD" id="cd16922">
    <property type="entry name" value="HATPase_EvgS-ArcB-TorS-like"/>
    <property type="match status" value="1"/>
</dbReference>
<evidence type="ECO:0000256" key="7">
    <source>
        <dbReference type="ARBA" id="ARBA00022553"/>
    </source>
</evidence>
<evidence type="ECO:0000256" key="10">
    <source>
        <dbReference type="ARBA" id="ARBA00022723"/>
    </source>
</evidence>
<evidence type="ECO:0000256" key="1">
    <source>
        <dbReference type="ARBA" id="ARBA00000085"/>
    </source>
</evidence>
<dbReference type="InterPro" id="IPR013655">
    <property type="entry name" value="PAS_fold_3"/>
</dbReference>
<keyword evidence="17" id="KW-0902">Two-component regulatory system</keyword>
<dbReference type="GO" id="GO:0020037">
    <property type="term" value="F:heme binding"/>
    <property type="evidence" value="ECO:0007669"/>
    <property type="project" value="UniProtKB-ARBA"/>
</dbReference>
<dbReference type="SUPFAM" id="SSF47384">
    <property type="entry name" value="Homodimeric domain of signal transducing histidine kinase"/>
    <property type="match status" value="1"/>
</dbReference>
<dbReference type="InterPro" id="IPR003594">
    <property type="entry name" value="HATPase_dom"/>
</dbReference>
<evidence type="ECO:0000256" key="6">
    <source>
        <dbReference type="ARBA" id="ARBA00022490"/>
    </source>
</evidence>
<dbReference type="eggNOG" id="COG2205">
    <property type="taxonomic scope" value="Bacteria"/>
</dbReference>
<evidence type="ECO:0000256" key="9">
    <source>
        <dbReference type="ARBA" id="ARBA00022692"/>
    </source>
</evidence>
<evidence type="ECO:0000256" key="18">
    <source>
        <dbReference type="ARBA" id="ARBA00023136"/>
    </source>
</evidence>
<evidence type="ECO:0000256" key="4">
    <source>
        <dbReference type="ARBA" id="ARBA00012438"/>
    </source>
</evidence>
<dbReference type="SMART" id="SM00091">
    <property type="entry name" value="PAS"/>
    <property type="match status" value="2"/>
</dbReference>
<sequence length="713" mass="79073">MDELLVDNGTDGGHRRALEQSELRYRQLVELSPDAIFVQCEGKVVFINGAGGRLLGAETSAQIVGKPVLELIHPCDREAVRRRMELLQAGTAVPLLEERFLRLDGTVVEVEVLASAMTYQGKPAAHVLARDIGERKRAQHEREQLLERRRQALATAEQSEERYRLLIEAIPQLVWTTTADGRCDYLSQQWVHYTGIPEAEQLGMGWLAAVHPEDRPRASACWLAAVADRAIYDLEYRLRAADGSYRWFKTRGRPVRDAGGRIVRWFGTCTDMQDQKTAQEERERLIAHQQQYAARLKKLSEASLAINLALSVEEVVEVITFQASAIIGTHQAVTSMTIDADWGRAINAVYLSEKYAAWRDFRGRPNGAAIYARVCDTNRPMRLNQAQLDAHPHWRTFGNADTEHPPLRGWLAAPLVARDGRNIGLIQLSDKCEEEFTAEDEAIVVQLAQMASVAIENARLFEAEQTARALAEQARREAEAANRAKDEFLAVLSHELRTPLNPIIGFAQLLRRKSGLSAADYRALETIERNGRLQAQLIDDVLDVSRIISGKMRVELRAVDLLPVVAAAIEAVRSPAELKGICLSGRLDDGATAVADPTRMQQVVWNLLTNAIKFTPEGGRVVIDLCRGDRTLLIRVSDSGIGISPDFLPYVFERFRQADGTSTRKHSGLGLGLAIVRHIVELHGGAVSAQSDGVGQGTTFCVELPLYTCEPTA</sequence>
<dbReference type="GO" id="GO:0019825">
    <property type="term" value="F:oxygen binding"/>
    <property type="evidence" value="ECO:0007669"/>
    <property type="project" value="UniProtKB-ARBA"/>
</dbReference>
<evidence type="ECO:0000313" key="23">
    <source>
        <dbReference type="EMBL" id="BAC89180.1"/>
    </source>
</evidence>
<feature type="coiled-coil region" evidence="19">
    <location>
        <begin position="128"/>
        <end position="162"/>
    </location>
</feature>
<evidence type="ECO:0000256" key="5">
    <source>
        <dbReference type="ARBA" id="ARBA00022475"/>
    </source>
</evidence>
<reference evidence="23 24" key="1">
    <citation type="journal article" date="2003" name="DNA Res.">
        <title>Complete genome structure of Gloeobacter violaceus PCC 7421, a cyanobacterium that lacks thylakoids.</title>
        <authorList>
            <person name="Nakamura Y."/>
            <person name="Kaneko T."/>
            <person name="Sato S."/>
            <person name="Mimuro M."/>
            <person name="Miyashita H."/>
            <person name="Tsuchiya T."/>
            <person name="Sasamoto S."/>
            <person name="Watanabe A."/>
            <person name="Kawashima K."/>
            <person name="Kishida Y."/>
            <person name="Kiyokawa C."/>
            <person name="Kohara M."/>
            <person name="Matsumoto M."/>
            <person name="Matsuno A."/>
            <person name="Nakazaki N."/>
            <person name="Shimpo S."/>
            <person name="Takeuchi C."/>
            <person name="Yamada M."/>
            <person name="Tabata S."/>
        </authorList>
    </citation>
    <scope>NUCLEOTIDE SEQUENCE [LARGE SCALE GENOMIC DNA]</scope>
    <source>
        <strain evidence="24">ATCC 29082 / PCC 7421</strain>
    </source>
</reference>
<dbReference type="EMBL" id="BA000045">
    <property type="protein sequence ID" value="BAC89180.1"/>
    <property type="molecule type" value="Genomic_DNA"/>
</dbReference>
<keyword evidence="18" id="KW-0472">Membrane</keyword>
<proteinExistence type="predicted"/>
<evidence type="ECO:0000259" key="20">
    <source>
        <dbReference type="PROSITE" id="PS50109"/>
    </source>
</evidence>
<keyword evidence="13" id="KW-0067">ATP-binding</keyword>
<dbReference type="OrthoDB" id="9790669at2"/>
<dbReference type="GO" id="GO:0006355">
    <property type="term" value="P:regulation of DNA-templated transcription"/>
    <property type="evidence" value="ECO:0007669"/>
    <property type="project" value="InterPro"/>
</dbReference>